<dbReference type="OrthoDB" id="7659186at2"/>
<dbReference type="RefSeq" id="WP_092781833.1">
    <property type="nucleotide sequence ID" value="NZ_FORA01000003.1"/>
</dbReference>
<feature type="transmembrane region" description="Helical" evidence="1">
    <location>
        <begin position="187"/>
        <end position="207"/>
    </location>
</feature>
<keyword evidence="1" id="KW-0472">Membrane</keyword>
<keyword evidence="2" id="KW-0732">Signal</keyword>
<evidence type="ECO:0000313" key="3">
    <source>
        <dbReference type="EMBL" id="SFJ41069.1"/>
    </source>
</evidence>
<dbReference type="NCBIfam" id="TIGR03370">
    <property type="entry name" value="VPLPA-CTERM"/>
    <property type="match status" value="1"/>
</dbReference>
<evidence type="ECO:0000256" key="2">
    <source>
        <dbReference type="SAM" id="SignalP"/>
    </source>
</evidence>
<feature type="chain" id="PRO_5011435871" evidence="2">
    <location>
        <begin position="24"/>
        <end position="223"/>
    </location>
</feature>
<dbReference type="EMBL" id="FORA01000003">
    <property type="protein sequence ID" value="SFJ41069.1"/>
    <property type="molecule type" value="Genomic_DNA"/>
</dbReference>
<protein>
    <submittedName>
        <fullName evidence="3">VPLPA-CTERM protein sorting domain-containing protein</fullName>
    </submittedName>
</protein>
<keyword evidence="1" id="KW-1133">Transmembrane helix</keyword>
<dbReference type="InterPro" id="IPR022472">
    <property type="entry name" value="VPLPA-CTERM"/>
</dbReference>
<keyword evidence="4" id="KW-1185">Reference proteome</keyword>
<keyword evidence="1" id="KW-0812">Transmembrane</keyword>
<sequence>MKHIALPLAALAASIALSGPASAAVIGTYEHDYGIGQYNPPGADQLGNDFVTIRENRPANSRFIDTFDFSELAGQAIESFTLILDYSGVGPTLINFGGTLFDLERWEVNILGSQNNSTLDDLVVGLSDANSPQSITFSAATDVGGVNAFATALANLEFSFIFDEVGFFNTDTFRLNSATLIVNGTTAVVPLPAPGLLLLAALGGLGLMRRRKARQAEALPAAA</sequence>
<name>A0A1I3R5Z8_9RHOB</name>
<feature type="signal peptide" evidence="2">
    <location>
        <begin position="1"/>
        <end position="23"/>
    </location>
</feature>
<dbReference type="STRING" id="390807.SAMN04488095_2779"/>
<dbReference type="Proteomes" id="UP000199110">
    <property type="component" value="Unassembled WGS sequence"/>
</dbReference>
<accession>A0A1I3R5Z8</accession>
<reference evidence="3 4" key="1">
    <citation type="submission" date="2016-10" db="EMBL/GenBank/DDBJ databases">
        <authorList>
            <person name="de Groot N.N."/>
        </authorList>
    </citation>
    <scope>NUCLEOTIDE SEQUENCE [LARGE SCALE GENOMIC DNA]</scope>
    <source>
        <strain evidence="3 4">DSM 19073</strain>
    </source>
</reference>
<evidence type="ECO:0000256" key="1">
    <source>
        <dbReference type="SAM" id="Phobius"/>
    </source>
</evidence>
<gene>
    <name evidence="3" type="ORF">SAMN04488095_2779</name>
</gene>
<proteinExistence type="predicted"/>
<dbReference type="AlphaFoldDB" id="A0A1I3R5Z8"/>
<evidence type="ECO:0000313" key="4">
    <source>
        <dbReference type="Proteomes" id="UP000199110"/>
    </source>
</evidence>
<organism evidence="3 4">
    <name type="scientific">Jannaschia pohangensis</name>
    <dbReference type="NCBI Taxonomy" id="390807"/>
    <lineage>
        <taxon>Bacteria</taxon>
        <taxon>Pseudomonadati</taxon>
        <taxon>Pseudomonadota</taxon>
        <taxon>Alphaproteobacteria</taxon>
        <taxon>Rhodobacterales</taxon>
        <taxon>Roseobacteraceae</taxon>
        <taxon>Jannaschia</taxon>
    </lineage>
</organism>